<feature type="region of interest" description="Disordered" evidence="1">
    <location>
        <begin position="44"/>
        <end position="65"/>
    </location>
</feature>
<name>A0ABD0NG25_CIRMR</name>
<proteinExistence type="predicted"/>
<accession>A0ABD0NG25</accession>
<protein>
    <submittedName>
        <fullName evidence="2">Uncharacterized protein</fullName>
    </submittedName>
</protein>
<organism evidence="2 3">
    <name type="scientific">Cirrhinus mrigala</name>
    <name type="common">Mrigala</name>
    <dbReference type="NCBI Taxonomy" id="683832"/>
    <lineage>
        <taxon>Eukaryota</taxon>
        <taxon>Metazoa</taxon>
        <taxon>Chordata</taxon>
        <taxon>Craniata</taxon>
        <taxon>Vertebrata</taxon>
        <taxon>Euteleostomi</taxon>
        <taxon>Actinopterygii</taxon>
        <taxon>Neopterygii</taxon>
        <taxon>Teleostei</taxon>
        <taxon>Ostariophysi</taxon>
        <taxon>Cypriniformes</taxon>
        <taxon>Cyprinidae</taxon>
        <taxon>Labeoninae</taxon>
        <taxon>Labeonini</taxon>
        <taxon>Cirrhinus</taxon>
    </lineage>
</organism>
<keyword evidence="3" id="KW-1185">Reference proteome</keyword>
<comment type="caution">
    <text evidence="2">The sequence shown here is derived from an EMBL/GenBank/DDBJ whole genome shotgun (WGS) entry which is preliminary data.</text>
</comment>
<feature type="compositionally biased region" description="Basic and acidic residues" evidence="1">
    <location>
        <begin position="44"/>
        <end position="56"/>
    </location>
</feature>
<evidence type="ECO:0000313" key="3">
    <source>
        <dbReference type="Proteomes" id="UP001529510"/>
    </source>
</evidence>
<dbReference type="EMBL" id="JAMKFB020000022">
    <property type="protein sequence ID" value="KAL0160614.1"/>
    <property type="molecule type" value="Genomic_DNA"/>
</dbReference>
<evidence type="ECO:0000313" key="2">
    <source>
        <dbReference type="EMBL" id="KAL0160614.1"/>
    </source>
</evidence>
<evidence type="ECO:0000256" key="1">
    <source>
        <dbReference type="SAM" id="MobiDB-lite"/>
    </source>
</evidence>
<dbReference type="Proteomes" id="UP001529510">
    <property type="component" value="Unassembled WGS sequence"/>
</dbReference>
<sequence>QTRAVSSRAGNGLTLMDLNAHVCVCGGCRDGTAHLDRLYKTQAIEKRPRNQEEKIQTHSTFPSTG</sequence>
<gene>
    <name evidence="2" type="ORF">M9458_044339</name>
</gene>
<feature type="non-terminal residue" evidence="2">
    <location>
        <position position="65"/>
    </location>
</feature>
<reference evidence="2 3" key="1">
    <citation type="submission" date="2024-05" db="EMBL/GenBank/DDBJ databases">
        <title>Genome sequencing and assembly of Indian major carp, Cirrhinus mrigala (Hamilton, 1822).</title>
        <authorList>
            <person name="Mohindra V."/>
            <person name="Chowdhury L.M."/>
            <person name="Lal K."/>
            <person name="Jena J.K."/>
        </authorList>
    </citation>
    <scope>NUCLEOTIDE SEQUENCE [LARGE SCALE GENOMIC DNA]</scope>
    <source>
        <strain evidence="2">CM1030</strain>
        <tissue evidence="2">Blood</tissue>
    </source>
</reference>
<feature type="non-terminal residue" evidence="2">
    <location>
        <position position="1"/>
    </location>
</feature>
<dbReference type="AlphaFoldDB" id="A0ABD0NG25"/>